<gene>
    <name evidence="2" type="ORF">SAMN02927925_00493</name>
</gene>
<dbReference type="Proteomes" id="UP000182124">
    <property type="component" value="Unassembled WGS sequence"/>
</dbReference>
<accession>A0A1G4V7B1</accession>
<dbReference type="PROSITE" id="PS51257">
    <property type="entry name" value="PROKAR_LIPOPROTEIN"/>
    <property type="match status" value="1"/>
</dbReference>
<feature type="transmembrane region" description="Helical" evidence="1">
    <location>
        <begin position="98"/>
        <end position="118"/>
    </location>
</feature>
<evidence type="ECO:0000313" key="3">
    <source>
        <dbReference type="Proteomes" id="UP000182124"/>
    </source>
</evidence>
<dbReference type="AlphaFoldDB" id="A0A1G4V7B1"/>
<keyword evidence="1" id="KW-1133">Transmembrane helix</keyword>
<dbReference type="NCBIfam" id="NF037970">
    <property type="entry name" value="vanZ_1"/>
    <property type="match status" value="1"/>
</dbReference>
<dbReference type="PANTHER" id="PTHR28008:SF1">
    <property type="entry name" value="DOMAIN PROTEIN, PUTATIVE (AFU_ORTHOLOGUE AFUA_3G10980)-RELATED"/>
    <property type="match status" value="1"/>
</dbReference>
<dbReference type="STRING" id="329186.SAMN02927925_00493"/>
<name>A0A1G4V7B1_9FLAO</name>
<reference evidence="2 3" key="1">
    <citation type="submission" date="2016-10" db="EMBL/GenBank/DDBJ databases">
        <authorList>
            <person name="de Groot N.N."/>
        </authorList>
    </citation>
    <scope>NUCLEOTIDE SEQUENCE [LARGE SCALE GENOMIC DNA]</scope>
    <source>
        <strain evidence="2 3">CGMCC 1.3801</strain>
    </source>
</reference>
<evidence type="ECO:0000313" key="2">
    <source>
        <dbReference type="EMBL" id="SCX02340.1"/>
    </source>
</evidence>
<protein>
    <recommendedName>
        <fullName evidence="4">VanZ like family protein</fullName>
    </recommendedName>
</protein>
<evidence type="ECO:0008006" key="4">
    <source>
        <dbReference type="Google" id="ProtNLM"/>
    </source>
</evidence>
<feature type="transmembrane region" description="Helical" evidence="1">
    <location>
        <begin position="7"/>
        <end position="28"/>
    </location>
</feature>
<keyword evidence="1" id="KW-0472">Membrane</keyword>
<organism evidence="2 3">
    <name type="scientific">Flavobacterium saliperosum</name>
    <dbReference type="NCBI Taxonomy" id="329186"/>
    <lineage>
        <taxon>Bacteria</taxon>
        <taxon>Pseudomonadati</taxon>
        <taxon>Bacteroidota</taxon>
        <taxon>Flavobacteriia</taxon>
        <taxon>Flavobacteriales</taxon>
        <taxon>Flavobacteriaceae</taxon>
        <taxon>Flavobacterium</taxon>
    </lineage>
</organism>
<feature type="transmembrane region" description="Helical" evidence="1">
    <location>
        <begin position="40"/>
        <end position="57"/>
    </location>
</feature>
<sequence length="132" mass="14911">MEHKKNFLLAILWTLGITIACLVSIGDVPKVSIIGQDKSVHSFFYFVFSILWFLFLTKEMPEWSFARKAILVVLSALVYGAVIEVCQEQFTASRKADLFDILANVTGSVIAIIVLFVAEKIRKRNTIKNTIK</sequence>
<dbReference type="eggNOG" id="COG5652">
    <property type="taxonomic scope" value="Bacteria"/>
</dbReference>
<dbReference type="RefSeq" id="WP_051365716.1">
    <property type="nucleotide sequence ID" value="NZ_CBCSBQ010000003.1"/>
</dbReference>
<proteinExistence type="predicted"/>
<feature type="transmembrane region" description="Helical" evidence="1">
    <location>
        <begin position="69"/>
        <end position="86"/>
    </location>
</feature>
<dbReference type="PANTHER" id="PTHR28008">
    <property type="entry name" value="DOMAIN PROTEIN, PUTATIVE (AFU_ORTHOLOGUE AFUA_3G10980)-RELATED"/>
    <property type="match status" value="1"/>
</dbReference>
<evidence type="ECO:0000256" key="1">
    <source>
        <dbReference type="SAM" id="Phobius"/>
    </source>
</evidence>
<dbReference type="EMBL" id="FMTY01000001">
    <property type="protein sequence ID" value="SCX02340.1"/>
    <property type="molecule type" value="Genomic_DNA"/>
</dbReference>
<keyword evidence="1" id="KW-0812">Transmembrane</keyword>